<dbReference type="SUPFAM" id="SSF54909">
    <property type="entry name" value="Dimeric alpha+beta barrel"/>
    <property type="match status" value="1"/>
</dbReference>
<keyword evidence="3" id="KW-1185">Reference proteome</keyword>
<organism evidence="2 3">
    <name type="scientific">Janibacter cremeus</name>
    <dbReference type="NCBI Taxonomy" id="1285192"/>
    <lineage>
        <taxon>Bacteria</taxon>
        <taxon>Bacillati</taxon>
        <taxon>Actinomycetota</taxon>
        <taxon>Actinomycetes</taxon>
        <taxon>Micrococcales</taxon>
        <taxon>Intrasporangiaceae</taxon>
        <taxon>Janibacter</taxon>
    </lineage>
</organism>
<dbReference type="InterPro" id="IPR011008">
    <property type="entry name" value="Dimeric_a/b-barrel"/>
</dbReference>
<dbReference type="PANTHER" id="PTHR40257">
    <property type="match status" value="1"/>
</dbReference>
<protein>
    <submittedName>
        <fullName evidence="2">Uncharacterized protein (DUF1330 family)</fullName>
    </submittedName>
</protein>
<feature type="domain" description="DUF1330" evidence="1">
    <location>
        <begin position="53"/>
        <end position="126"/>
    </location>
</feature>
<evidence type="ECO:0000313" key="2">
    <source>
        <dbReference type="EMBL" id="NYF98551.1"/>
    </source>
</evidence>
<dbReference type="PANTHER" id="PTHR40257:SF1">
    <property type="entry name" value="DUF1330 DOMAIN-CONTAINING PROTEIN"/>
    <property type="match status" value="1"/>
</dbReference>
<evidence type="ECO:0000313" key="3">
    <source>
        <dbReference type="Proteomes" id="UP000554054"/>
    </source>
</evidence>
<proteinExistence type="predicted"/>
<dbReference type="Gene3D" id="3.30.70.100">
    <property type="match status" value="1"/>
</dbReference>
<dbReference type="AlphaFoldDB" id="A0A852VYH4"/>
<dbReference type="EMBL" id="JACCAE010000001">
    <property type="protein sequence ID" value="NYF98551.1"/>
    <property type="molecule type" value="Genomic_DNA"/>
</dbReference>
<dbReference type="Proteomes" id="UP000554054">
    <property type="component" value="Unassembled WGS sequence"/>
</dbReference>
<dbReference type="Pfam" id="PF07045">
    <property type="entry name" value="DUF1330"/>
    <property type="match status" value="1"/>
</dbReference>
<sequence length="144" mass="16069">MSTDHVDPSREAFDLFKSLPRDEPIQMLNLIRYREKASYPVDHDNAGKDWSGADAYREYGRTSGPVLQRVGGQIIWRGKPQVTLTGPAEERWDAGFIAEYPSAAAFFAMITDEEYQRAVINRTAAVADSRLIRFDPRGGGAGFA</sequence>
<gene>
    <name evidence="2" type="ORF">BJY20_001943</name>
</gene>
<comment type="caution">
    <text evidence="2">The sequence shown here is derived from an EMBL/GenBank/DDBJ whole genome shotgun (WGS) entry which is preliminary data.</text>
</comment>
<reference evidence="2 3" key="1">
    <citation type="submission" date="2020-07" db="EMBL/GenBank/DDBJ databases">
        <title>Sequencing the genomes of 1000 actinobacteria strains.</title>
        <authorList>
            <person name="Klenk H.-P."/>
        </authorList>
    </citation>
    <scope>NUCLEOTIDE SEQUENCE [LARGE SCALE GENOMIC DNA]</scope>
    <source>
        <strain evidence="2 3">DSM 26154</strain>
    </source>
</reference>
<evidence type="ECO:0000259" key="1">
    <source>
        <dbReference type="Pfam" id="PF07045"/>
    </source>
</evidence>
<dbReference type="RefSeq" id="WP_185991347.1">
    <property type="nucleotide sequence ID" value="NZ_JACCAE010000001.1"/>
</dbReference>
<dbReference type="InterPro" id="IPR010753">
    <property type="entry name" value="DUF1330"/>
</dbReference>
<accession>A0A852VYH4</accession>
<name>A0A852VYH4_9MICO</name>